<keyword evidence="1" id="KW-0732">Signal</keyword>
<evidence type="ECO:0000256" key="1">
    <source>
        <dbReference type="SAM" id="SignalP"/>
    </source>
</evidence>
<accession>A0A518BM03</accession>
<evidence type="ECO:0000313" key="3">
    <source>
        <dbReference type="Proteomes" id="UP000316921"/>
    </source>
</evidence>
<protein>
    <submittedName>
        <fullName evidence="2">Uncharacterized protein</fullName>
    </submittedName>
</protein>
<feature type="signal peptide" evidence="1">
    <location>
        <begin position="1"/>
        <end position="21"/>
    </location>
</feature>
<sequence precursor="true">MFAASSRLCSVALALSSLASAATAQWSSTSYDPLAGVDRSGSILIHDDGTALRGFAALGSGWVDLAASGATVHGVAEHLALIEDAGTFIAWNARSGALESLTVAGTAWIGVDDEVALVIEDDAGALTAHALSALHDGWHDLPLGNFTLDPFDVALDDGVVCVRRPDGYSAFGARCGTWGEFAVPVTGDYAQSFGNVAIASLFNFSTLEGEPFYAAFSGHTGTWAVSTEAHFSTNPRLMRDACYIREKTLVTQRYRSLVFDGFLGEWVVSEVIHPSGTTEEHPVGHMMTVYDVVEVRRIETYAPAGGLGWVSRPGDFDLLVTADDTLILTDFANDELHATGALLGEGWNVRSAPAPHEPIPGPRAFALVRDAVGDLHAYLPRRGNWASPLSVPGATVAAGETVALALEADGSRVWAFCARRAQWVSRDLPAGATSLHVGASIAAVQTDSSLAVFDAFAGVWRDAGLLAAGESLEIGRDHLAAVDVAGGTARAWSAAPAQWQMASLAVGAIADGPHTEGRATWLEDAAGELWAFGSLPDGFLWQDWPDGQEPLWRPENAPAPSNHMHYGVAGDPGDRAFVLIGAGNLADGVSVSPFSGLLYLTPSSTVFTDLGAIGSTGTTSFDFALPAGLLPGVEVWFQPLFVVGVDQLRFGTAAQPAIGF</sequence>
<dbReference type="Proteomes" id="UP000316921">
    <property type="component" value="Chromosome"/>
</dbReference>
<dbReference type="KEGG" id="pbap:Pla133_30950"/>
<organism evidence="2 3">
    <name type="scientific">Engelhardtia mirabilis</name>
    <dbReference type="NCBI Taxonomy" id="2528011"/>
    <lineage>
        <taxon>Bacteria</taxon>
        <taxon>Pseudomonadati</taxon>
        <taxon>Planctomycetota</taxon>
        <taxon>Planctomycetia</taxon>
        <taxon>Planctomycetia incertae sedis</taxon>
        <taxon>Engelhardtia</taxon>
    </lineage>
</organism>
<keyword evidence="3" id="KW-1185">Reference proteome</keyword>
<evidence type="ECO:0000313" key="2">
    <source>
        <dbReference type="EMBL" id="QDU68004.1"/>
    </source>
</evidence>
<dbReference type="RefSeq" id="WP_145066648.1">
    <property type="nucleotide sequence ID" value="NZ_CP036287.1"/>
</dbReference>
<feature type="chain" id="PRO_5022075940" evidence="1">
    <location>
        <begin position="22"/>
        <end position="660"/>
    </location>
</feature>
<name>A0A518BM03_9BACT</name>
<dbReference type="EMBL" id="CP036287">
    <property type="protein sequence ID" value="QDU68004.1"/>
    <property type="molecule type" value="Genomic_DNA"/>
</dbReference>
<gene>
    <name evidence="2" type="ORF">Pla133_30950</name>
</gene>
<reference evidence="2 3" key="1">
    <citation type="submission" date="2019-02" db="EMBL/GenBank/DDBJ databases">
        <title>Deep-cultivation of Planctomycetes and their phenomic and genomic characterization uncovers novel biology.</title>
        <authorList>
            <person name="Wiegand S."/>
            <person name="Jogler M."/>
            <person name="Boedeker C."/>
            <person name="Pinto D."/>
            <person name="Vollmers J."/>
            <person name="Rivas-Marin E."/>
            <person name="Kohn T."/>
            <person name="Peeters S.H."/>
            <person name="Heuer A."/>
            <person name="Rast P."/>
            <person name="Oberbeckmann S."/>
            <person name="Bunk B."/>
            <person name="Jeske O."/>
            <person name="Meyerdierks A."/>
            <person name="Storesund J.E."/>
            <person name="Kallscheuer N."/>
            <person name="Luecker S."/>
            <person name="Lage O.M."/>
            <person name="Pohl T."/>
            <person name="Merkel B.J."/>
            <person name="Hornburger P."/>
            <person name="Mueller R.-W."/>
            <person name="Bruemmer F."/>
            <person name="Labrenz M."/>
            <person name="Spormann A.M."/>
            <person name="Op den Camp H."/>
            <person name="Overmann J."/>
            <person name="Amann R."/>
            <person name="Jetten M.S.M."/>
            <person name="Mascher T."/>
            <person name="Medema M.H."/>
            <person name="Devos D.P."/>
            <person name="Kaster A.-K."/>
            <person name="Ovreas L."/>
            <person name="Rohde M."/>
            <person name="Galperin M.Y."/>
            <person name="Jogler C."/>
        </authorList>
    </citation>
    <scope>NUCLEOTIDE SEQUENCE [LARGE SCALE GENOMIC DNA]</scope>
    <source>
        <strain evidence="2 3">Pla133</strain>
    </source>
</reference>
<proteinExistence type="predicted"/>
<dbReference type="AlphaFoldDB" id="A0A518BM03"/>